<keyword evidence="1" id="KW-1133">Transmembrane helix</keyword>
<dbReference type="InterPro" id="IPR001673">
    <property type="entry name" value="S_mold_repeat"/>
</dbReference>
<sequence length="509" mass="52956">MVCDPSSGWQVIDIPCFDVPEKCIKGSCKNGQCVLEPQCHSYGCVQSSCVNGACVVSATTATCQTLPSDQQGCLKPKGCNVKTGDCIYEPCTFPQPCQIPTCLNGLCKSQNFNTGLDCQKCNLLCRNFPCVRQTCAPGGICVDTNICPDVTGMTTICNGSVYPPLCTYTPITNCSLLNQEGVDYVWDPVAIACVAVPVVCTPTIPGCSSARLVFDPVTKLNQCSEVLSCVGSGCTKETCVLDSTGTQGVCVQDPANCMGKDLCFDCPLGACTAEAIDCTSGDPCMVGSCSLQAGCYFAPLNCDDGDGCTQDSCVGGECLHRMCDDGDNCTLDSCDFERRECVFVQRTCDDNNQCTADSCVPDAGCVHVNVSNGCQSNDPCVKSYCDPFLGCVEKSVACSTPPNGAACSFAYCNSSSGTAQCVQVNASCLYALIDPNYQAAIVGGAVGGAALIGIVIAVVVVVTASGGGVAYYVKNAMDDTSEILTVNENPAHVMYGRGGENPLSADLLS</sequence>
<dbReference type="PANTHER" id="PTHR31797">
    <property type="entry name" value="EXTRACELLULAR MATRIX PROTEIN A-RELATED"/>
    <property type="match status" value="1"/>
</dbReference>
<keyword evidence="1" id="KW-0472">Membrane</keyword>
<evidence type="ECO:0000313" key="2">
    <source>
        <dbReference type="EMBL" id="NDV30061.1"/>
    </source>
</evidence>
<evidence type="ECO:0000256" key="1">
    <source>
        <dbReference type="SAM" id="Phobius"/>
    </source>
</evidence>
<dbReference type="Pfam" id="PF00526">
    <property type="entry name" value="Dicty_CTDC"/>
    <property type="match status" value="5"/>
</dbReference>
<feature type="transmembrane region" description="Helical" evidence="1">
    <location>
        <begin position="440"/>
        <end position="473"/>
    </location>
</feature>
<accession>A0A6B2KZG5</accession>
<dbReference type="AlphaFoldDB" id="A0A6B2KZG5"/>
<organism evidence="2">
    <name type="scientific">Arcella intermedia</name>
    <dbReference type="NCBI Taxonomy" id="1963864"/>
    <lineage>
        <taxon>Eukaryota</taxon>
        <taxon>Amoebozoa</taxon>
        <taxon>Tubulinea</taxon>
        <taxon>Elardia</taxon>
        <taxon>Arcellinida</taxon>
        <taxon>Sphaerothecina</taxon>
        <taxon>Arcellidae</taxon>
        <taxon>Arcella</taxon>
    </lineage>
</organism>
<reference evidence="2" key="1">
    <citation type="journal article" date="2020" name="J. Eukaryot. Microbiol.">
        <title>De novo Sequencing, Assembly and Annotation of the Transcriptome for the Free-Living Testate Amoeba Arcella intermedia.</title>
        <authorList>
            <person name="Ribeiro G.M."/>
            <person name="Porfirio-Sousa A.L."/>
            <person name="Maurer-Alcala X.X."/>
            <person name="Katz L.A."/>
            <person name="Lahr D.J.G."/>
        </authorList>
    </citation>
    <scope>NUCLEOTIDE SEQUENCE</scope>
</reference>
<keyword evidence="1" id="KW-0812">Transmembrane</keyword>
<protein>
    <recommendedName>
        <fullName evidence="3">TNFR-Cys domain-containing protein</fullName>
    </recommendedName>
</protein>
<evidence type="ECO:0008006" key="3">
    <source>
        <dbReference type="Google" id="ProtNLM"/>
    </source>
</evidence>
<dbReference type="EMBL" id="GIBP01001092">
    <property type="protein sequence ID" value="NDV30061.1"/>
    <property type="molecule type" value="Transcribed_RNA"/>
</dbReference>
<dbReference type="InterPro" id="IPR052846">
    <property type="entry name" value="ECM-enzyme_regulator"/>
</dbReference>
<name>A0A6B2KZG5_9EUKA</name>
<dbReference type="PANTHER" id="PTHR31797:SF3">
    <property type="entry name" value="EXTRACELLULAR MATRIX PROTEIN-RELATED"/>
    <property type="match status" value="1"/>
</dbReference>
<proteinExistence type="predicted"/>